<evidence type="ECO:0000313" key="1">
    <source>
        <dbReference type="EMBL" id="GJA39679.1"/>
    </source>
</evidence>
<dbReference type="EMBL" id="BPNI01000004">
    <property type="protein sequence ID" value="GJA39679.1"/>
    <property type="molecule type" value="Genomic_DNA"/>
</dbReference>
<organism evidence="1 2">
    <name type="scientific">Aeromonas caviae</name>
    <name type="common">Aeromonas punctata</name>
    <dbReference type="NCBI Taxonomy" id="648"/>
    <lineage>
        <taxon>Bacteria</taxon>
        <taxon>Pseudomonadati</taxon>
        <taxon>Pseudomonadota</taxon>
        <taxon>Gammaproteobacteria</taxon>
        <taxon>Aeromonadales</taxon>
        <taxon>Aeromonadaceae</taxon>
        <taxon>Aeromonas</taxon>
    </lineage>
</organism>
<evidence type="ECO:0000313" key="2">
    <source>
        <dbReference type="Proteomes" id="UP000886939"/>
    </source>
</evidence>
<evidence type="ECO:0008006" key="3">
    <source>
        <dbReference type="Google" id="ProtNLM"/>
    </source>
</evidence>
<sequence length="136" mass="15374">MTELEQNMLLNEQVTAVIERTKDPVLSFDIARLIATPVFEKLKGFEIWTDCDGDNFCASSWDQLANCPAEYALIRASILVERGEFKMVCDERTILALQALIERAQEHGVSTPRIRELMPFLTRNNSELAAAIKLSN</sequence>
<dbReference type="Proteomes" id="UP000886939">
    <property type="component" value="Unassembled WGS sequence"/>
</dbReference>
<gene>
    <name evidence="1" type="ORF">KAM343_04750</name>
</gene>
<proteinExistence type="predicted"/>
<protein>
    <recommendedName>
        <fullName evidence="3">DUF3069 domain-containing protein</fullName>
    </recommendedName>
</protein>
<dbReference type="AlphaFoldDB" id="A0AAV4YF28"/>
<name>A0AAV4YF28_AERCA</name>
<comment type="caution">
    <text evidence="1">The sequence shown here is derived from an EMBL/GenBank/DDBJ whole genome shotgun (WGS) entry which is preliminary data.</text>
</comment>
<reference evidence="1" key="1">
    <citation type="submission" date="2021-07" db="EMBL/GenBank/DDBJ databases">
        <title>Draft genome sequence of carbapenem-resistant Aeromonas spp. in Japan.</title>
        <authorList>
            <person name="Maehana S."/>
            <person name="Suzuki M."/>
            <person name="Kitasato H."/>
        </authorList>
    </citation>
    <scope>NUCLEOTIDE SEQUENCE</scope>
    <source>
        <strain evidence="1">KAM343</strain>
    </source>
</reference>
<accession>A0AAV4YF28</accession>